<dbReference type="SUPFAM" id="SSF49764">
    <property type="entry name" value="HSP20-like chaperones"/>
    <property type="match status" value="1"/>
</dbReference>
<dbReference type="FunFam" id="2.60.40.790:FF:000006">
    <property type="entry name" value="calcyclin-binding protein-like"/>
    <property type="match status" value="1"/>
</dbReference>
<evidence type="ECO:0000259" key="5">
    <source>
        <dbReference type="PROSITE" id="PS51048"/>
    </source>
</evidence>
<dbReference type="Pfam" id="PF04969">
    <property type="entry name" value="CS"/>
    <property type="match status" value="1"/>
</dbReference>
<accession>A0A6P8Y086</accession>
<dbReference type="PANTHER" id="PTHR13164:SF3">
    <property type="entry name" value="CALCYCLIN-BINDING PROTEIN"/>
    <property type="match status" value="1"/>
</dbReference>
<evidence type="ECO:0000256" key="4">
    <source>
        <dbReference type="ARBA" id="ARBA00025145"/>
    </source>
</evidence>
<dbReference type="RefSeq" id="XP_034119139.1">
    <property type="nucleotide sequence ID" value="XM_034263248.2"/>
</dbReference>
<reference evidence="8" key="1">
    <citation type="submission" date="2025-08" db="UniProtKB">
        <authorList>
            <consortium name="RefSeq"/>
        </authorList>
    </citation>
    <scope>IDENTIFICATION</scope>
    <source>
        <strain evidence="8">15112-1751.03</strain>
        <tissue evidence="8">Whole Adult</tissue>
    </source>
</reference>
<dbReference type="AlphaFoldDB" id="A0A6P8Y086"/>
<dbReference type="GO" id="GO:0007507">
    <property type="term" value="P:heart development"/>
    <property type="evidence" value="ECO:0007669"/>
    <property type="project" value="TreeGrafter"/>
</dbReference>
<name>A0A6P8Y086_DROAB</name>
<dbReference type="InterPro" id="IPR008978">
    <property type="entry name" value="HSP20-like_chaperone"/>
</dbReference>
<dbReference type="GeneID" id="117578087"/>
<evidence type="ECO:0000259" key="6">
    <source>
        <dbReference type="PROSITE" id="PS51203"/>
    </source>
</evidence>
<dbReference type="Gene3D" id="4.10.860.10">
    <property type="entry name" value="UVR domain"/>
    <property type="match status" value="1"/>
</dbReference>
<sequence>MSLEQLKADSSEFGALLEQAKGARVKAALTQAKAEVDREIINLEIKARLAAERQASGGTAGSDTKRYLHELTDYGWDQSAKFVKLFITLNGVQQCQEDAVTVNYTEHSLQLHVRDLNGKDFGLSVNNLLFAIDVAKSYRKIKTDMVAIYLKKAEEGQNWDVLTSIQKRLKQKADNELAKDNANPEEALVNIMKKMYNSGDSKTKQVIAKAWTESQEKARFGQDANGGPGGGLGGGLGGLGDLGSLGNL</sequence>
<dbReference type="GO" id="GO:0005634">
    <property type="term" value="C:nucleus"/>
    <property type="evidence" value="ECO:0007669"/>
    <property type="project" value="TreeGrafter"/>
</dbReference>
<feature type="domain" description="CS" evidence="6">
    <location>
        <begin position="69"/>
        <end position="163"/>
    </location>
</feature>
<dbReference type="PANTHER" id="PTHR13164">
    <property type="entry name" value="CALICYLIN BINDING PROTEIN"/>
    <property type="match status" value="1"/>
</dbReference>
<proteinExistence type="predicted"/>
<gene>
    <name evidence="8" type="primary">LOC117578087</name>
</gene>
<comment type="function">
    <text evidence="4">May be involved in calcium-dependent ubiquitination and subsequent proteasomal degradation of target proteins. Probably serves as a molecular bridge in ubiquitin E3 complexes. Participates in the ubiquitin-mediated degradation of beta-catenin (CTNNB1).</text>
</comment>
<dbReference type="PROSITE" id="PS51048">
    <property type="entry name" value="SGS"/>
    <property type="match status" value="1"/>
</dbReference>
<dbReference type="InterPro" id="IPR007052">
    <property type="entry name" value="CS_dom"/>
</dbReference>
<protein>
    <recommendedName>
        <fullName evidence="1">Calcyclin-binding protein</fullName>
    </recommendedName>
</protein>
<dbReference type="InterPro" id="IPR037893">
    <property type="entry name" value="CS_CacyBP"/>
</dbReference>
<evidence type="ECO:0000256" key="2">
    <source>
        <dbReference type="ARBA" id="ARBA00022786"/>
    </source>
</evidence>
<dbReference type="GO" id="GO:0015631">
    <property type="term" value="F:tubulin binding"/>
    <property type="evidence" value="ECO:0007669"/>
    <property type="project" value="InterPro"/>
</dbReference>
<dbReference type="Pfam" id="PF09032">
    <property type="entry name" value="Siah-Interact_N"/>
    <property type="match status" value="1"/>
</dbReference>
<evidence type="ECO:0000313" key="7">
    <source>
        <dbReference type="Proteomes" id="UP000515160"/>
    </source>
</evidence>
<dbReference type="InterPro" id="IPR052289">
    <property type="entry name" value="Calcyclin-binding_UBL-bridge"/>
</dbReference>
<keyword evidence="2" id="KW-0833">Ubl conjugation pathway</keyword>
<dbReference type="CDD" id="cd06468">
    <property type="entry name" value="p23_CacyBP"/>
    <property type="match status" value="1"/>
</dbReference>
<dbReference type="PROSITE" id="PS51203">
    <property type="entry name" value="CS"/>
    <property type="match status" value="1"/>
</dbReference>
<organism evidence="7 8">
    <name type="scientific">Drosophila albomicans</name>
    <name type="common">Fruit fly</name>
    <dbReference type="NCBI Taxonomy" id="7291"/>
    <lineage>
        <taxon>Eukaryota</taxon>
        <taxon>Metazoa</taxon>
        <taxon>Ecdysozoa</taxon>
        <taxon>Arthropoda</taxon>
        <taxon>Hexapoda</taxon>
        <taxon>Insecta</taxon>
        <taxon>Pterygota</taxon>
        <taxon>Neoptera</taxon>
        <taxon>Endopterygota</taxon>
        <taxon>Diptera</taxon>
        <taxon>Brachycera</taxon>
        <taxon>Muscomorpha</taxon>
        <taxon>Ephydroidea</taxon>
        <taxon>Drosophilidae</taxon>
        <taxon>Drosophila</taxon>
    </lineage>
</organism>
<evidence type="ECO:0000256" key="3">
    <source>
        <dbReference type="ARBA" id="ARBA00022990"/>
    </source>
</evidence>
<dbReference type="GO" id="GO:0044548">
    <property type="term" value="F:S100 protein binding"/>
    <property type="evidence" value="ECO:0007669"/>
    <property type="project" value="InterPro"/>
</dbReference>
<evidence type="ECO:0000313" key="8">
    <source>
        <dbReference type="RefSeq" id="XP_034119139.1"/>
    </source>
</evidence>
<dbReference type="Gene3D" id="2.60.40.790">
    <property type="match status" value="1"/>
</dbReference>
<feature type="domain" description="SGS" evidence="5">
    <location>
        <begin position="147"/>
        <end position="246"/>
    </location>
</feature>
<dbReference type="OrthoDB" id="164025at2759"/>
<evidence type="ECO:0000256" key="1">
    <source>
        <dbReference type="ARBA" id="ARBA00015702"/>
    </source>
</evidence>
<keyword evidence="3" id="KW-0007">Acetylation</keyword>
<dbReference type="GO" id="GO:0031625">
    <property type="term" value="F:ubiquitin protein ligase binding"/>
    <property type="evidence" value="ECO:0007669"/>
    <property type="project" value="InterPro"/>
</dbReference>
<dbReference type="Proteomes" id="UP000515160">
    <property type="component" value="Chromosome X"/>
</dbReference>
<keyword evidence="7" id="KW-1185">Reference proteome</keyword>
<dbReference type="InterPro" id="IPR007699">
    <property type="entry name" value="SGS_dom"/>
</dbReference>
<dbReference type="InterPro" id="IPR015120">
    <property type="entry name" value="Siah-Interact_N"/>
</dbReference>